<protein>
    <submittedName>
        <fullName evidence="2">Uncharacterized protein</fullName>
    </submittedName>
</protein>
<feature type="compositionally biased region" description="Basic and acidic residues" evidence="1">
    <location>
        <begin position="1"/>
        <end position="14"/>
    </location>
</feature>
<dbReference type="AlphaFoldDB" id="A0A2P2NE05"/>
<evidence type="ECO:0000313" key="2">
    <source>
        <dbReference type="EMBL" id="MBX40706.1"/>
    </source>
</evidence>
<proteinExistence type="predicted"/>
<name>A0A2P2NE05_RHIMU</name>
<dbReference type="EMBL" id="GGEC01060222">
    <property type="protein sequence ID" value="MBX40706.1"/>
    <property type="molecule type" value="Transcribed_RNA"/>
</dbReference>
<reference evidence="2" key="1">
    <citation type="submission" date="2018-02" db="EMBL/GenBank/DDBJ databases">
        <title>Rhizophora mucronata_Transcriptome.</title>
        <authorList>
            <person name="Meera S.P."/>
            <person name="Sreeshan A."/>
            <person name="Augustine A."/>
        </authorList>
    </citation>
    <scope>NUCLEOTIDE SEQUENCE</scope>
    <source>
        <tissue evidence="2">Leaf</tissue>
    </source>
</reference>
<organism evidence="2">
    <name type="scientific">Rhizophora mucronata</name>
    <name type="common">Asiatic mangrove</name>
    <dbReference type="NCBI Taxonomy" id="61149"/>
    <lineage>
        <taxon>Eukaryota</taxon>
        <taxon>Viridiplantae</taxon>
        <taxon>Streptophyta</taxon>
        <taxon>Embryophyta</taxon>
        <taxon>Tracheophyta</taxon>
        <taxon>Spermatophyta</taxon>
        <taxon>Magnoliopsida</taxon>
        <taxon>eudicotyledons</taxon>
        <taxon>Gunneridae</taxon>
        <taxon>Pentapetalae</taxon>
        <taxon>rosids</taxon>
        <taxon>fabids</taxon>
        <taxon>Malpighiales</taxon>
        <taxon>Rhizophoraceae</taxon>
        <taxon>Rhizophora</taxon>
    </lineage>
</organism>
<feature type="region of interest" description="Disordered" evidence="1">
    <location>
        <begin position="1"/>
        <end position="20"/>
    </location>
</feature>
<accession>A0A2P2NE05</accession>
<sequence>MKETREEGDRKEEVAGGCLT</sequence>
<evidence type="ECO:0000256" key="1">
    <source>
        <dbReference type="SAM" id="MobiDB-lite"/>
    </source>
</evidence>